<protein>
    <recommendedName>
        <fullName evidence="3">VWFA domain-containing protein</fullName>
    </recommendedName>
</protein>
<dbReference type="PANTHER" id="PTHR33608">
    <property type="entry name" value="BLL2464 PROTEIN"/>
    <property type="match status" value="1"/>
</dbReference>
<sequence>VILLLDTLIAAGHPHQGTTLDISVRAAASLASYYLRQKDRVGLVSYGGVCTWIQPSSGQQQWYRILDALLAARTHFSYHSKDITLIPPRVLPPGALIFVLTSLLDRRIETALNDLVARAFQLVMVVVSPVYAMGSRHFEGESRLWRLETEANLHKFHSLGVPIILQDAENPLTHLHEALTRRQVWRRGKSL</sequence>
<proteinExistence type="predicted"/>
<feature type="non-terminal residue" evidence="1">
    <location>
        <position position="1"/>
    </location>
</feature>
<organism evidence="1 2">
    <name type="scientific">Candidatus Entotheonella gemina</name>
    <dbReference type="NCBI Taxonomy" id="1429439"/>
    <lineage>
        <taxon>Bacteria</taxon>
        <taxon>Pseudomonadati</taxon>
        <taxon>Nitrospinota/Tectimicrobiota group</taxon>
        <taxon>Candidatus Tectimicrobiota</taxon>
        <taxon>Candidatus Entotheonellia</taxon>
        <taxon>Candidatus Entotheonellales</taxon>
        <taxon>Candidatus Entotheonellaceae</taxon>
        <taxon>Candidatus Entotheonella</taxon>
    </lineage>
</organism>
<accession>W4L5R3</accession>
<evidence type="ECO:0008006" key="3">
    <source>
        <dbReference type="Google" id="ProtNLM"/>
    </source>
</evidence>
<reference evidence="1 2" key="1">
    <citation type="journal article" date="2014" name="Nature">
        <title>An environmental bacterial taxon with a large and distinct metabolic repertoire.</title>
        <authorList>
            <person name="Wilson M.C."/>
            <person name="Mori T."/>
            <person name="Ruckert C."/>
            <person name="Uria A.R."/>
            <person name="Helf M.J."/>
            <person name="Takada K."/>
            <person name="Gernert C."/>
            <person name="Steffens U.A."/>
            <person name="Heycke N."/>
            <person name="Schmitt S."/>
            <person name="Rinke C."/>
            <person name="Helfrich E.J."/>
            <person name="Brachmann A.O."/>
            <person name="Gurgui C."/>
            <person name="Wakimoto T."/>
            <person name="Kracht M."/>
            <person name="Crusemann M."/>
            <person name="Hentschel U."/>
            <person name="Abe I."/>
            <person name="Matsunaga S."/>
            <person name="Kalinowski J."/>
            <person name="Takeyama H."/>
            <person name="Piel J."/>
        </authorList>
    </citation>
    <scope>NUCLEOTIDE SEQUENCE [LARGE SCALE GENOMIC DNA]</scope>
    <source>
        <strain evidence="2">TSY2</strain>
    </source>
</reference>
<gene>
    <name evidence="1" type="ORF">ETSY2_51435</name>
</gene>
<dbReference type="AlphaFoldDB" id="W4L5R3"/>
<dbReference type="HOGENOM" id="CLU_1417860_0_0_7"/>
<dbReference type="EMBL" id="AZHX01002651">
    <property type="protein sequence ID" value="ETW93428.1"/>
    <property type="molecule type" value="Genomic_DNA"/>
</dbReference>
<evidence type="ECO:0000313" key="1">
    <source>
        <dbReference type="EMBL" id="ETW93428.1"/>
    </source>
</evidence>
<name>W4L5R3_9BACT</name>
<evidence type="ECO:0000313" key="2">
    <source>
        <dbReference type="Proteomes" id="UP000019140"/>
    </source>
</evidence>
<keyword evidence="2" id="KW-1185">Reference proteome</keyword>
<comment type="caution">
    <text evidence="1">The sequence shown here is derived from an EMBL/GenBank/DDBJ whole genome shotgun (WGS) entry which is preliminary data.</text>
</comment>
<dbReference type="Proteomes" id="UP000019140">
    <property type="component" value="Unassembled WGS sequence"/>
</dbReference>
<dbReference type="PANTHER" id="PTHR33608:SF14">
    <property type="entry name" value="POSSIBLE CONSERVED SECRETED PROTEIN"/>
    <property type="match status" value="1"/>
</dbReference>